<evidence type="ECO:0000313" key="7">
    <source>
        <dbReference type="EMBL" id="KJH48394.1"/>
    </source>
</evidence>
<name>A0A0D8XXA2_DICVI</name>
<dbReference type="STRING" id="29172.A0A0D8XXA2"/>
<dbReference type="OrthoDB" id="288203at2759"/>
<organism evidence="7 8">
    <name type="scientific">Dictyocaulus viviparus</name>
    <name type="common">Bovine lungworm</name>
    <dbReference type="NCBI Taxonomy" id="29172"/>
    <lineage>
        <taxon>Eukaryota</taxon>
        <taxon>Metazoa</taxon>
        <taxon>Ecdysozoa</taxon>
        <taxon>Nematoda</taxon>
        <taxon>Chromadorea</taxon>
        <taxon>Rhabditida</taxon>
        <taxon>Rhabditina</taxon>
        <taxon>Rhabditomorpha</taxon>
        <taxon>Strongyloidea</taxon>
        <taxon>Metastrongylidae</taxon>
        <taxon>Dictyocaulus</taxon>
    </lineage>
</organism>
<feature type="transmembrane region" description="Helical" evidence="5">
    <location>
        <begin position="195"/>
        <end position="218"/>
    </location>
</feature>
<dbReference type="Pfam" id="PF00916">
    <property type="entry name" value="Sulfate_transp"/>
    <property type="match status" value="2"/>
</dbReference>
<feature type="transmembrane region" description="Helical" evidence="5">
    <location>
        <begin position="155"/>
        <end position="174"/>
    </location>
</feature>
<proteinExistence type="predicted"/>
<evidence type="ECO:0000256" key="1">
    <source>
        <dbReference type="ARBA" id="ARBA00004141"/>
    </source>
</evidence>
<evidence type="ECO:0000256" key="4">
    <source>
        <dbReference type="ARBA" id="ARBA00023136"/>
    </source>
</evidence>
<dbReference type="SUPFAM" id="SSF52091">
    <property type="entry name" value="SpoIIaa-like"/>
    <property type="match status" value="1"/>
</dbReference>
<comment type="subcellular location">
    <subcellularLocation>
        <location evidence="1">Membrane</location>
        <topology evidence="1">Multi-pass membrane protein</topology>
    </subcellularLocation>
</comment>
<sequence>MAVFSIPQGIALAGITGVPPVYGLYTAIFPSFFYMFFATSKHNALVEFEISLDDARKEACMQNMRLYDLIENISNIHWPTVAISVSSFMFLIFSKEIMSPWLSSAFCYPIPFDLILTIVGITATNYAELSRRHHVKVVGNIPTEFPPASLPRFNLVHFIGVDVIAIALTAVAVHSTVAKIVEKRYKYKIIHGQEFYALGFAGILSSCFPTFPVTSVFARSVVGVAVGGSTQLTCFFSSLALVFVILYIGPAFQYLPQCILSTMIIVSQKPMFTKLTEFRELWPVFKMDFTIWLSSIFLTVCFDVGEGFLLATAFALLTTILRMQRPKWHFLSRDCNTGNFKEVERKNLEFVDGNVCVFRMDAPLIFISVDRFTTAVWESVKKWERSKAESFVTIVEMNSTFVNNIFDKKAKTSKGFALEDRCRFIIDCNGFPYVDYLGLTTLKWVVEDLLNSNIQTYLVVQRRDMRKLLEVTNFYDTVDRRRVFEKLEYAMEQAENFC</sequence>
<dbReference type="InterPro" id="IPR011547">
    <property type="entry name" value="SLC26A/SulP_dom"/>
</dbReference>
<feature type="transmembrane region" description="Helical" evidence="5">
    <location>
        <begin position="291"/>
        <end position="317"/>
    </location>
</feature>
<keyword evidence="4 5" id="KW-0472">Membrane</keyword>
<keyword evidence="8" id="KW-1185">Reference proteome</keyword>
<evidence type="ECO:0000256" key="3">
    <source>
        <dbReference type="ARBA" id="ARBA00022989"/>
    </source>
</evidence>
<dbReference type="PROSITE" id="PS50801">
    <property type="entry name" value="STAS"/>
    <property type="match status" value="1"/>
</dbReference>
<protein>
    <submittedName>
        <fullName evidence="7">STAS domain protein</fullName>
    </submittedName>
</protein>
<evidence type="ECO:0000313" key="8">
    <source>
        <dbReference type="Proteomes" id="UP000053766"/>
    </source>
</evidence>
<evidence type="ECO:0000256" key="2">
    <source>
        <dbReference type="ARBA" id="ARBA00022692"/>
    </source>
</evidence>
<dbReference type="InterPro" id="IPR001902">
    <property type="entry name" value="SLC26A/SulP_fam"/>
</dbReference>
<gene>
    <name evidence="7" type="ORF">DICVIV_05509</name>
</gene>
<dbReference type="InterPro" id="IPR002645">
    <property type="entry name" value="STAS_dom"/>
</dbReference>
<feature type="transmembrane region" description="Helical" evidence="5">
    <location>
        <begin position="224"/>
        <end position="247"/>
    </location>
</feature>
<dbReference type="Proteomes" id="UP000053766">
    <property type="component" value="Unassembled WGS sequence"/>
</dbReference>
<reference evidence="8" key="2">
    <citation type="journal article" date="2016" name="Sci. Rep.">
        <title>Dictyocaulus viviparus genome, variome and transcriptome elucidate lungworm biology and support future intervention.</title>
        <authorList>
            <person name="McNulty S.N."/>
            <person name="Strube C."/>
            <person name="Rosa B.A."/>
            <person name="Martin J.C."/>
            <person name="Tyagi R."/>
            <person name="Choi Y.J."/>
            <person name="Wang Q."/>
            <person name="Hallsworth Pepin K."/>
            <person name="Zhang X."/>
            <person name="Ozersky P."/>
            <person name="Wilson R.K."/>
            <person name="Sternberg P.W."/>
            <person name="Gasser R.B."/>
            <person name="Mitreva M."/>
        </authorList>
    </citation>
    <scope>NUCLEOTIDE SEQUENCE [LARGE SCALE GENOMIC DNA]</scope>
    <source>
        <strain evidence="8">HannoverDv2000</strain>
    </source>
</reference>
<feature type="transmembrane region" description="Helical" evidence="5">
    <location>
        <begin position="76"/>
        <end position="93"/>
    </location>
</feature>
<evidence type="ECO:0000256" key="5">
    <source>
        <dbReference type="SAM" id="Phobius"/>
    </source>
</evidence>
<evidence type="ECO:0000259" key="6">
    <source>
        <dbReference type="PROSITE" id="PS50801"/>
    </source>
</evidence>
<keyword evidence="2 5" id="KW-0812">Transmembrane</keyword>
<accession>A0A0D8XXA2</accession>
<reference evidence="7 8" key="1">
    <citation type="submission" date="2013-11" db="EMBL/GenBank/DDBJ databases">
        <title>Draft genome of the bovine lungworm Dictyocaulus viviparus.</title>
        <authorList>
            <person name="Mitreva M."/>
        </authorList>
    </citation>
    <scope>NUCLEOTIDE SEQUENCE [LARGE SCALE GENOMIC DNA]</scope>
    <source>
        <strain evidence="7 8">HannoverDv2000</strain>
    </source>
</reference>
<keyword evidence="3 5" id="KW-1133">Transmembrane helix</keyword>
<dbReference type="PANTHER" id="PTHR11814">
    <property type="entry name" value="SULFATE TRANSPORTER"/>
    <property type="match status" value="1"/>
</dbReference>
<dbReference type="CDD" id="cd07042">
    <property type="entry name" value="STAS_SulP_like_sulfate_transporter"/>
    <property type="match status" value="1"/>
</dbReference>
<dbReference type="GO" id="GO:0055085">
    <property type="term" value="P:transmembrane transport"/>
    <property type="evidence" value="ECO:0007669"/>
    <property type="project" value="InterPro"/>
</dbReference>
<feature type="transmembrane region" description="Helical" evidence="5">
    <location>
        <begin position="12"/>
        <end position="37"/>
    </location>
</feature>
<dbReference type="GO" id="GO:0016020">
    <property type="term" value="C:membrane"/>
    <property type="evidence" value="ECO:0007669"/>
    <property type="project" value="UniProtKB-SubCell"/>
</dbReference>
<dbReference type="EMBL" id="KN716269">
    <property type="protein sequence ID" value="KJH48394.1"/>
    <property type="molecule type" value="Genomic_DNA"/>
</dbReference>
<dbReference type="InterPro" id="IPR036513">
    <property type="entry name" value="STAS_dom_sf"/>
</dbReference>
<feature type="domain" description="STAS" evidence="6">
    <location>
        <begin position="354"/>
        <end position="494"/>
    </location>
</feature>
<dbReference type="AlphaFoldDB" id="A0A0D8XXA2"/>
<dbReference type="Pfam" id="PF01740">
    <property type="entry name" value="STAS"/>
    <property type="match status" value="1"/>
</dbReference>
<feature type="transmembrane region" description="Helical" evidence="5">
    <location>
        <begin position="105"/>
        <end position="127"/>
    </location>
</feature>
<dbReference type="Gene3D" id="3.30.750.24">
    <property type="entry name" value="STAS domain"/>
    <property type="match status" value="1"/>
</dbReference>